<dbReference type="RefSeq" id="WP_340293674.1">
    <property type="nucleotide sequence ID" value="NZ_JBBEOI010000117.1"/>
</dbReference>
<accession>A0ABV7WLP2</accession>
<dbReference type="InterPro" id="IPR011078">
    <property type="entry name" value="PyrdxlP_homeostasis"/>
</dbReference>
<comment type="function">
    <text evidence="2">Pyridoxal 5'-phosphate (PLP)-binding protein, which is involved in PLP homeostasis.</text>
</comment>
<dbReference type="PANTHER" id="PTHR10146:SF14">
    <property type="entry name" value="PYRIDOXAL PHOSPHATE HOMEOSTASIS PROTEIN"/>
    <property type="match status" value="1"/>
</dbReference>
<evidence type="ECO:0000256" key="3">
    <source>
        <dbReference type="RuleBase" id="RU004514"/>
    </source>
</evidence>
<comment type="caution">
    <text evidence="5">The sequence shown here is derived from an EMBL/GenBank/DDBJ whole genome shotgun (WGS) entry which is preliminary data.</text>
</comment>
<organism evidence="5 6">
    <name type="scientific">Aquipuribacter hungaricus</name>
    <dbReference type="NCBI Taxonomy" id="545624"/>
    <lineage>
        <taxon>Bacteria</taxon>
        <taxon>Bacillati</taxon>
        <taxon>Actinomycetota</taxon>
        <taxon>Actinomycetes</taxon>
        <taxon>Micrococcales</taxon>
        <taxon>Intrasporangiaceae</taxon>
        <taxon>Aquipuribacter</taxon>
    </lineage>
</organism>
<dbReference type="NCBIfam" id="TIGR00044">
    <property type="entry name" value="YggS family pyridoxal phosphate-dependent enzyme"/>
    <property type="match status" value="1"/>
</dbReference>
<dbReference type="InterPro" id="IPR029066">
    <property type="entry name" value="PLP-binding_barrel"/>
</dbReference>
<proteinExistence type="inferred from homology"/>
<dbReference type="PANTHER" id="PTHR10146">
    <property type="entry name" value="PROLINE SYNTHETASE CO-TRANSCRIBED BACTERIAL HOMOLOG PROTEIN"/>
    <property type="match status" value="1"/>
</dbReference>
<reference evidence="6" key="1">
    <citation type="journal article" date="2019" name="Int. J. Syst. Evol. Microbiol.">
        <title>The Global Catalogue of Microorganisms (GCM) 10K type strain sequencing project: providing services to taxonomists for standard genome sequencing and annotation.</title>
        <authorList>
            <consortium name="The Broad Institute Genomics Platform"/>
            <consortium name="The Broad Institute Genome Sequencing Center for Infectious Disease"/>
            <person name="Wu L."/>
            <person name="Ma J."/>
        </authorList>
    </citation>
    <scope>NUCLEOTIDE SEQUENCE [LARGE SCALE GENOMIC DNA]</scope>
    <source>
        <strain evidence="6">NCAIM B.02333</strain>
    </source>
</reference>
<dbReference type="SUPFAM" id="SSF51419">
    <property type="entry name" value="PLP-binding barrel"/>
    <property type="match status" value="1"/>
</dbReference>
<dbReference type="Proteomes" id="UP001595685">
    <property type="component" value="Unassembled WGS sequence"/>
</dbReference>
<dbReference type="PIRSF" id="PIRSF004848">
    <property type="entry name" value="YBL036c_PLPDEIII"/>
    <property type="match status" value="1"/>
</dbReference>
<dbReference type="Gene3D" id="3.20.20.10">
    <property type="entry name" value="Alanine racemase"/>
    <property type="match status" value="1"/>
</dbReference>
<dbReference type="EMBL" id="JBHRWW010000020">
    <property type="protein sequence ID" value="MFC3690319.1"/>
    <property type="molecule type" value="Genomic_DNA"/>
</dbReference>
<evidence type="ECO:0000313" key="6">
    <source>
        <dbReference type="Proteomes" id="UP001595685"/>
    </source>
</evidence>
<dbReference type="HAMAP" id="MF_02087">
    <property type="entry name" value="PLP_homeostasis"/>
    <property type="match status" value="1"/>
</dbReference>
<evidence type="ECO:0000313" key="5">
    <source>
        <dbReference type="EMBL" id="MFC3690319.1"/>
    </source>
</evidence>
<evidence type="ECO:0000256" key="2">
    <source>
        <dbReference type="HAMAP-Rule" id="MF_02087"/>
    </source>
</evidence>
<keyword evidence="1 2" id="KW-0663">Pyridoxal phosphate</keyword>
<evidence type="ECO:0000259" key="4">
    <source>
        <dbReference type="Pfam" id="PF01168"/>
    </source>
</evidence>
<keyword evidence="6" id="KW-1185">Reference proteome</keyword>
<gene>
    <name evidence="5" type="ORF">ACFOLH_18380</name>
</gene>
<protein>
    <recommendedName>
        <fullName evidence="2">Pyridoxal phosphate homeostasis protein</fullName>
        <shortName evidence="2">PLP homeostasis protein</shortName>
    </recommendedName>
</protein>
<sequence length="248" mass="25202">MSGPEEGASGGGADRRAELVQGLGRVRARVADACAAAGRRTTEVTLVVVTKTYPADDVAALAALGVRDVGEAREQELRDKRERLDPVGGTGEPLLRWHVVGRLQRNKARSVGRLADVVHSVDDPRLVVPLARGAADAGRTLGCFAQVSLDGDPARGGAPVDDLPALCDLLAGTDGVRLLGLMAVAPLGADPASSFARLASLAAGVAASYPGADALSAGMSGDLEQALAHGATHLRVGAAVLGPRPPTH</sequence>
<feature type="modified residue" description="N6-(pyridoxal phosphate)lysine" evidence="2">
    <location>
        <position position="51"/>
    </location>
</feature>
<feature type="domain" description="Alanine racemase N-terminal" evidence="4">
    <location>
        <begin position="39"/>
        <end position="245"/>
    </location>
</feature>
<dbReference type="Pfam" id="PF01168">
    <property type="entry name" value="Ala_racemase_N"/>
    <property type="match status" value="1"/>
</dbReference>
<evidence type="ECO:0000256" key="1">
    <source>
        <dbReference type="ARBA" id="ARBA00022898"/>
    </source>
</evidence>
<comment type="similarity">
    <text evidence="2 3">Belongs to the pyridoxal phosphate-binding protein YggS/PROSC family.</text>
</comment>
<name>A0ABV7WLP2_9MICO</name>
<dbReference type="InterPro" id="IPR001608">
    <property type="entry name" value="Ala_racemase_N"/>
</dbReference>